<dbReference type="PANTHER" id="PTHR42678">
    <property type="entry name" value="AMIDASE"/>
    <property type="match status" value="1"/>
</dbReference>
<protein>
    <recommendedName>
        <fullName evidence="1">Amidase domain-containing protein</fullName>
    </recommendedName>
</protein>
<evidence type="ECO:0000259" key="1">
    <source>
        <dbReference type="Pfam" id="PF01425"/>
    </source>
</evidence>
<reference evidence="2 3" key="1">
    <citation type="submission" date="2018-06" db="EMBL/GenBank/DDBJ databases">
        <title>Thermoflavimicrobium daqus sp. nov., a thermophilic microbe isolated from Moutai-flavour Daqu.</title>
        <authorList>
            <person name="Wang X."/>
            <person name="Zhou H."/>
        </authorList>
    </citation>
    <scope>NUCLEOTIDE SEQUENCE [LARGE SCALE GENOMIC DNA]</scope>
    <source>
        <strain evidence="2 3">FBKL4.011</strain>
    </source>
</reference>
<dbReference type="Proteomes" id="UP000251213">
    <property type="component" value="Unassembled WGS sequence"/>
</dbReference>
<evidence type="ECO:0000313" key="2">
    <source>
        <dbReference type="EMBL" id="RAL21047.1"/>
    </source>
</evidence>
<dbReference type="PANTHER" id="PTHR42678:SF34">
    <property type="entry name" value="OS04G0183300 PROTEIN"/>
    <property type="match status" value="1"/>
</dbReference>
<name>A0A364K0L3_9BACL</name>
<evidence type="ECO:0000313" key="3">
    <source>
        <dbReference type="Proteomes" id="UP000251213"/>
    </source>
</evidence>
<feature type="domain" description="Amidase" evidence="1">
    <location>
        <begin position="9"/>
        <end position="110"/>
    </location>
</feature>
<dbReference type="Pfam" id="PF01425">
    <property type="entry name" value="Amidase"/>
    <property type="match status" value="1"/>
</dbReference>
<dbReference type="InterPro" id="IPR036928">
    <property type="entry name" value="AS_sf"/>
</dbReference>
<dbReference type="InterPro" id="IPR023631">
    <property type="entry name" value="Amidase_dom"/>
</dbReference>
<dbReference type="SUPFAM" id="SSF75304">
    <property type="entry name" value="Amidase signature (AS) enzymes"/>
    <property type="match status" value="1"/>
</dbReference>
<dbReference type="Gene3D" id="3.90.1300.10">
    <property type="entry name" value="Amidase signature (AS) domain"/>
    <property type="match status" value="1"/>
</dbReference>
<gene>
    <name evidence="2" type="ORF">DL897_17315</name>
</gene>
<proteinExistence type="predicted"/>
<sequence>MSELSGFMSFTAKNGYSAVGGQELNPYQLHHMEINDPSGSSSGSAISVAADFASISVGTDTIDSVINLASKQSLIGFKPTMGILSQSGLLKLSTTFDTAGLITRNIKNVA</sequence>
<accession>A0A364K0L3</accession>
<dbReference type="EMBL" id="QJKK01000020">
    <property type="protein sequence ID" value="RAL21047.1"/>
    <property type="molecule type" value="Genomic_DNA"/>
</dbReference>
<reference evidence="2 3" key="2">
    <citation type="submission" date="2018-06" db="EMBL/GenBank/DDBJ databases">
        <authorList>
            <person name="Zhirakovskaya E."/>
        </authorList>
    </citation>
    <scope>NUCLEOTIDE SEQUENCE [LARGE SCALE GENOMIC DNA]</scope>
    <source>
        <strain evidence="2 3">FBKL4.011</strain>
    </source>
</reference>
<dbReference type="AlphaFoldDB" id="A0A364K0L3"/>
<organism evidence="2 3">
    <name type="scientific">Thermoflavimicrobium daqui</name>
    <dbReference type="NCBI Taxonomy" id="2137476"/>
    <lineage>
        <taxon>Bacteria</taxon>
        <taxon>Bacillati</taxon>
        <taxon>Bacillota</taxon>
        <taxon>Bacilli</taxon>
        <taxon>Bacillales</taxon>
        <taxon>Thermoactinomycetaceae</taxon>
        <taxon>Thermoflavimicrobium</taxon>
    </lineage>
</organism>
<dbReference type="OrthoDB" id="9811471at2"/>
<comment type="caution">
    <text evidence="2">The sequence shown here is derived from an EMBL/GenBank/DDBJ whole genome shotgun (WGS) entry which is preliminary data.</text>
</comment>
<keyword evidence="3" id="KW-1185">Reference proteome</keyword>